<dbReference type="AlphaFoldDB" id="A0A2S5T479"/>
<dbReference type="Proteomes" id="UP000239406">
    <property type="component" value="Unassembled WGS sequence"/>
</dbReference>
<evidence type="ECO:0000313" key="3">
    <source>
        <dbReference type="EMBL" id="TCP06766.1"/>
    </source>
</evidence>
<dbReference type="SUPFAM" id="SSF88713">
    <property type="entry name" value="Glycoside hydrolase/deacetylase"/>
    <property type="match status" value="1"/>
</dbReference>
<dbReference type="InterPro" id="IPR011330">
    <property type="entry name" value="Glyco_hydro/deAcase_b/a-brl"/>
</dbReference>
<evidence type="ECO:0000313" key="4">
    <source>
        <dbReference type="Proteomes" id="UP000239406"/>
    </source>
</evidence>
<reference evidence="3 5" key="2">
    <citation type="submission" date="2019-03" db="EMBL/GenBank/DDBJ databases">
        <title>Genomic Encyclopedia of Type Strains, Phase IV (KMG-IV): sequencing the most valuable type-strain genomes for metagenomic binning, comparative biology and taxonomic classification.</title>
        <authorList>
            <person name="Goeker M."/>
        </authorList>
    </citation>
    <scope>NUCLEOTIDE SEQUENCE [LARGE SCALE GENOMIC DNA]</scope>
    <source>
        <strain evidence="3 5">DSM 15264</strain>
    </source>
</reference>
<reference evidence="2 4" key="1">
    <citation type="submission" date="2018-02" db="EMBL/GenBank/DDBJ databases">
        <title>Reclassifiation of [Polyangium] brachysporum DSM 7029 as Guopingzhaonella breviflexa gen. nov., sp. nov., a member of the family Comamonadaceae.</title>
        <authorList>
            <person name="Tang B."/>
        </authorList>
    </citation>
    <scope>NUCLEOTIDE SEQUENCE [LARGE SCALE GENOMIC DNA]</scope>
    <source>
        <strain evidence="2 4">DSM 15344</strain>
    </source>
</reference>
<gene>
    <name evidence="2" type="ORF">C1702_09920</name>
    <name evidence="3" type="ORF">EV676_106251</name>
</gene>
<comment type="caution">
    <text evidence="2">The sequence shown here is derived from an EMBL/GenBank/DDBJ whole genome shotgun (WGS) entry which is preliminary data.</text>
</comment>
<evidence type="ECO:0000313" key="5">
    <source>
        <dbReference type="Proteomes" id="UP000294772"/>
    </source>
</evidence>
<dbReference type="InterPro" id="IPR018763">
    <property type="entry name" value="DUF2334"/>
</dbReference>
<dbReference type="Proteomes" id="UP000294772">
    <property type="component" value="Unassembled WGS sequence"/>
</dbReference>
<accession>A0A2S5T479</accession>
<dbReference type="EMBL" id="SLXF01000006">
    <property type="protein sequence ID" value="TCP06766.1"/>
    <property type="molecule type" value="Genomic_DNA"/>
</dbReference>
<dbReference type="RefSeq" id="WP_104357539.1">
    <property type="nucleotide sequence ID" value="NZ_CALFFA010000032.1"/>
</dbReference>
<evidence type="ECO:0000256" key="1">
    <source>
        <dbReference type="SAM" id="MobiDB-lite"/>
    </source>
</evidence>
<proteinExistence type="predicted"/>
<name>A0A2S5T479_9BURK</name>
<organism evidence="2 4">
    <name type="scientific">Caldimonas thermodepolymerans</name>
    <dbReference type="NCBI Taxonomy" id="215580"/>
    <lineage>
        <taxon>Bacteria</taxon>
        <taxon>Pseudomonadati</taxon>
        <taxon>Pseudomonadota</taxon>
        <taxon>Betaproteobacteria</taxon>
        <taxon>Burkholderiales</taxon>
        <taxon>Sphaerotilaceae</taxon>
        <taxon>Caldimonas</taxon>
    </lineage>
</organism>
<dbReference type="GO" id="GO:0005975">
    <property type="term" value="P:carbohydrate metabolic process"/>
    <property type="evidence" value="ECO:0007669"/>
    <property type="project" value="InterPro"/>
</dbReference>
<dbReference type="Gene3D" id="3.20.20.370">
    <property type="entry name" value="Glycoside hydrolase/deacetylase"/>
    <property type="match status" value="1"/>
</dbReference>
<keyword evidence="4" id="KW-1185">Reference proteome</keyword>
<dbReference type="CDD" id="cd11374">
    <property type="entry name" value="CE4_u10"/>
    <property type="match status" value="1"/>
</dbReference>
<evidence type="ECO:0000313" key="2">
    <source>
        <dbReference type="EMBL" id="PPE69790.1"/>
    </source>
</evidence>
<dbReference type="Pfam" id="PF10096">
    <property type="entry name" value="DUF2334"/>
    <property type="match status" value="1"/>
</dbReference>
<feature type="region of interest" description="Disordered" evidence="1">
    <location>
        <begin position="254"/>
        <end position="284"/>
    </location>
</feature>
<protein>
    <submittedName>
        <fullName evidence="2">DUF2334 domain-containing protein</fullName>
    </submittedName>
</protein>
<dbReference type="EMBL" id="PSNY01000009">
    <property type="protein sequence ID" value="PPE69790.1"/>
    <property type="molecule type" value="Genomic_DNA"/>
</dbReference>
<sequence length="284" mass="30640">MDPRLCIVLHDVAPTTWAACCRVLDAVGELTPGPLTLLAVPRHHGAPRSLAFDTQLTVRLEAGDELALHGYTHRDDGRPLGPVDWLMRRCYTAGEGEFAALGHEAALQRLVAGARWFQANGWPLHGFVAPAWLLGRGAWSALRAMPLLRYTATLRHLHALPQGPALAAPSVVYSTRAAWRRATSVAWNAWQGRWMQQALLVRFELHPHDADHAAVRRSWQQLLARELAYRRVVTVAGFVDAWLDGLRPAAAGVPGGGAGAGQNSASTPNAINAPMPAPASTSLG</sequence>